<keyword evidence="1 2" id="KW-0175">Coiled coil</keyword>
<reference evidence="4 5" key="1">
    <citation type="submission" date="2024-02" db="EMBL/GenBank/DDBJ databases">
        <authorList>
            <person name="Daric V."/>
            <person name="Darras S."/>
        </authorList>
    </citation>
    <scope>NUCLEOTIDE SEQUENCE [LARGE SCALE GENOMIC DNA]</scope>
</reference>
<name>A0ABP0GHG0_CLALP</name>
<evidence type="ECO:0000313" key="4">
    <source>
        <dbReference type="EMBL" id="CAK8691205.1"/>
    </source>
</evidence>
<accession>A0ABP0GHG0</accession>
<organism evidence="4 5">
    <name type="scientific">Clavelina lepadiformis</name>
    <name type="common">Light-bulb sea squirt</name>
    <name type="synonym">Ascidia lepadiformis</name>
    <dbReference type="NCBI Taxonomy" id="159417"/>
    <lineage>
        <taxon>Eukaryota</taxon>
        <taxon>Metazoa</taxon>
        <taxon>Chordata</taxon>
        <taxon>Tunicata</taxon>
        <taxon>Ascidiacea</taxon>
        <taxon>Aplousobranchia</taxon>
        <taxon>Clavelinidae</taxon>
        <taxon>Clavelina</taxon>
    </lineage>
</organism>
<gene>
    <name evidence="4" type="ORF">CVLEPA_LOCUS23788</name>
</gene>
<feature type="coiled-coil region" evidence="2">
    <location>
        <begin position="109"/>
        <end position="295"/>
    </location>
</feature>
<comment type="caution">
    <text evidence="4">The sequence shown here is derived from an EMBL/GenBank/DDBJ whole genome shotgun (WGS) entry which is preliminary data.</text>
</comment>
<evidence type="ECO:0000256" key="2">
    <source>
        <dbReference type="SAM" id="Coils"/>
    </source>
</evidence>
<keyword evidence="5" id="KW-1185">Reference proteome</keyword>
<feature type="compositionally biased region" description="Polar residues" evidence="3">
    <location>
        <begin position="579"/>
        <end position="626"/>
    </location>
</feature>
<feature type="coiled-coil region" evidence="2">
    <location>
        <begin position="533"/>
        <end position="571"/>
    </location>
</feature>
<dbReference type="Proteomes" id="UP001642483">
    <property type="component" value="Unassembled WGS sequence"/>
</dbReference>
<dbReference type="InterPro" id="IPR051149">
    <property type="entry name" value="Spindly/BICDR_Dynein_Adapter"/>
</dbReference>
<evidence type="ECO:0000256" key="3">
    <source>
        <dbReference type="SAM" id="MobiDB-lite"/>
    </source>
</evidence>
<evidence type="ECO:0000313" key="5">
    <source>
        <dbReference type="Proteomes" id="UP001642483"/>
    </source>
</evidence>
<dbReference type="EMBL" id="CAWYQH010000119">
    <property type="protein sequence ID" value="CAK8691205.1"/>
    <property type="molecule type" value="Genomic_DNA"/>
</dbReference>
<dbReference type="PANTHER" id="PTHR32123">
    <property type="entry name" value="BICD FAMILY-LIKE CARGO ADAPTER"/>
    <property type="match status" value="1"/>
</dbReference>
<evidence type="ECO:0000256" key="1">
    <source>
        <dbReference type="ARBA" id="ARBA00023054"/>
    </source>
</evidence>
<sequence>MKVAKVSMLNSQMDALDMDNSLEDPPLKAGPMEDSFFPFISDSYNHFLASRDSDLEKSCKTQSMLIAGHEHSDMEADSRPESQMELTEADVYTRLEHKEKDLILAAELGKSLLEKNEQLVQENDRINQEYQERLEVLEQEKYELRRRLQFKTNESEASAVQFNSDIKRTQEELQEQKAMLAAVEREKSRALEELSDQNQKLVHQLHRSSAAEEQLSAQVQQLRKEFIDRNSSTSVKILQLESLKEQIEQGSETRAKLENNFDVMKEETLHLREALAAANERTHNLERHLHDKEREMKRVMVELNDAHVLNTQLQVRVDEMREELSLQMSFASTGNSSLLAELEQSGVDCNGILDISPTSELDHNTKVEETFQFPSEIDMENKKTVISDDPIVHYYQALQIGISNCHHQLFELKQEMWEVYQRIQSTCTVLRAFSKKQETATQAEDNTTEEDEIVPHSPSAINLSSALEDLSSLVHDVLKSKERPGNAGDIIRELKEKQTSLIVERDEAVAAKNHLEVNLASAKVDLMSVNSQLIEAIQQKLQQQKELEAWQDDMEQMIQKALNERNEQTKAKSLHRIKNATQQAPQQKSTWSLFSRRTRNPSESSVSSGNDTSVPVSPQLGSSTPLAANGDVAQTKPSRFSAWLRRKQAPDQDTHSSDSTAPS</sequence>
<protein>
    <submittedName>
        <fullName evidence="4">Uncharacterized protein</fullName>
    </submittedName>
</protein>
<proteinExistence type="predicted"/>
<feature type="region of interest" description="Disordered" evidence="3">
    <location>
        <begin position="577"/>
        <end position="663"/>
    </location>
</feature>
<dbReference type="PANTHER" id="PTHR32123:SF13">
    <property type="entry name" value="BICAUDAL D-RELATED PROTEIN HOMOLOG"/>
    <property type="match status" value="1"/>
</dbReference>